<protein>
    <submittedName>
        <fullName evidence="2">Uncharacterized protein</fullName>
    </submittedName>
</protein>
<name>A0ABW6VBG6_MICFU</name>
<organism evidence="2 3">
    <name type="scientific">Microtetraspora fusca</name>
    <dbReference type="NCBI Taxonomy" id="1997"/>
    <lineage>
        <taxon>Bacteria</taxon>
        <taxon>Bacillati</taxon>
        <taxon>Actinomycetota</taxon>
        <taxon>Actinomycetes</taxon>
        <taxon>Streptosporangiales</taxon>
        <taxon>Streptosporangiaceae</taxon>
        <taxon>Microtetraspora</taxon>
    </lineage>
</organism>
<evidence type="ECO:0000313" key="3">
    <source>
        <dbReference type="Proteomes" id="UP001602119"/>
    </source>
</evidence>
<dbReference type="RefSeq" id="WP_387345090.1">
    <property type="nucleotide sequence ID" value="NZ_JBIAXI010000019.1"/>
</dbReference>
<reference evidence="2 3" key="1">
    <citation type="submission" date="2024-10" db="EMBL/GenBank/DDBJ databases">
        <title>The Natural Products Discovery Center: Release of the First 8490 Sequenced Strains for Exploring Actinobacteria Biosynthetic Diversity.</title>
        <authorList>
            <person name="Kalkreuter E."/>
            <person name="Kautsar S.A."/>
            <person name="Yang D."/>
            <person name="Bader C.D."/>
            <person name="Teijaro C.N."/>
            <person name="Fluegel L."/>
            <person name="Davis C.M."/>
            <person name="Simpson J.R."/>
            <person name="Lauterbach L."/>
            <person name="Steele A.D."/>
            <person name="Gui C."/>
            <person name="Meng S."/>
            <person name="Li G."/>
            <person name="Viehrig K."/>
            <person name="Ye F."/>
            <person name="Su P."/>
            <person name="Kiefer A.F."/>
            <person name="Nichols A."/>
            <person name="Cepeda A.J."/>
            <person name="Yan W."/>
            <person name="Fan B."/>
            <person name="Jiang Y."/>
            <person name="Adhikari A."/>
            <person name="Zheng C.-J."/>
            <person name="Schuster L."/>
            <person name="Cowan T.M."/>
            <person name="Smanski M.J."/>
            <person name="Chevrette M.G."/>
            <person name="De Carvalho L.P.S."/>
            <person name="Shen B."/>
        </authorList>
    </citation>
    <scope>NUCLEOTIDE SEQUENCE [LARGE SCALE GENOMIC DNA]</scope>
    <source>
        <strain evidence="2 3">NPDC001281</strain>
    </source>
</reference>
<evidence type="ECO:0000313" key="2">
    <source>
        <dbReference type="EMBL" id="MFF4776686.1"/>
    </source>
</evidence>
<proteinExistence type="predicted"/>
<keyword evidence="1" id="KW-0472">Membrane</keyword>
<dbReference type="EMBL" id="JBIAXI010000019">
    <property type="protein sequence ID" value="MFF4776686.1"/>
    <property type="molecule type" value="Genomic_DNA"/>
</dbReference>
<accession>A0ABW6VBG6</accession>
<dbReference type="Proteomes" id="UP001602119">
    <property type="component" value="Unassembled WGS sequence"/>
</dbReference>
<feature type="transmembrane region" description="Helical" evidence="1">
    <location>
        <begin position="45"/>
        <end position="69"/>
    </location>
</feature>
<gene>
    <name evidence="2" type="ORF">ACFY05_27885</name>
</gene>
<evidence type="ECO:0000256" key="1">
    <source>
        <dbReference type="SAM" id="Phobius"/>
    </source>
</evidence>
<keyword evidence="1" id="KW-1133">Transmembrane helix</keyword>
<keyword evidence="1" id="KW-0812">Transmembrane</keyword>
<comment type="caution">
    <text evidence="2">The sequence shown here is derived from an EMBL/GenBank/DDBJ whole genome shotgun (WGS) entry which is preliminary data.</text>
</comment>
<sequence>MTLGTLVVAGVLMATASGVMARPLRGRAEALAVMARAVWVRPLVVINEALVVMVGTLLAGALPATAAALMHAGLAVMARTVWARPLLVVMGGWGTGPT</sequence>
<keyword evidence="3" id="KW-1185">Reference proteome</keyword>